<dbReference type="Proteomes" id="UP000006794">
    <property type="component" value="Chromosome"/>
</dbReference>
<organism evidence="1 2">
    <name type="scientific">Halopiger xanaduensis (strain DSM 18323 / JCM 14033 / SH-6)</name>
    <dbReference type="NCBI Taxonomy" id="797210"/>
    <lineage>
        <taxon>Archaea</taxon>
        <taxon>Methanobacteriati</taxon>
        <taxon>Methanobacteriota</taxon>
        <taxon>Stenosarchaea group</taxon>
        <taxon>Halobacteria</taxon>
        <taxon>Halobacteriales</taxon>
        <taxon>Natrialbaceae</taxon>
        <taxon>Halopiger</taxon>
    </lineage>
</organism>
<sequence>MERWSEMTATDDSELRLIGIRTDGYLDYYDETTDTVFREPETQYDYGLAGSIPTEWRQNPELTLERYIERTERDSGWTRLSQWATERLES</sequence>
<reference evidence="1 2" key="1">
    <citation type="journal article" date="2012" name="Stand. Genomic Sci.">
        <title>Complete genome sequence of Halopiger xanaduensis type strain (SH-6(T)).</title>
        <authorList>
            <person name="Anderson I."/>
            <person name="Tindall B.J."/>
            <person name="Rohde M."/>
            <person name="Lucas S."/>
            <person name="Han J."/>
            <person name="Lapidus A."/>
            <person name="Cheng J.F."/>
            <person name="Goodwin L."/>
            <person name="Pitluck S."/>
            <person name="Peters L."/>
            <person name="Pati A."/>
            <person name="Mikhailova N."/>
            <person name="Pagani I."/>
            <person name="Teshima H."/>
            <person name="Han C."/>
            <person name="Tapia R."/>
            <person name="Land M."/>
            <person name="Woyke T."/>
            <person name="Klenk H.P."/>
            <person name="Kyrpides N."/>
            <person name="Ivanova N."/>
        </authorList>
    </citation>
    <scope>NUCLEOTIDE SEQUENCE [LARGE SCALE GENOMIC DNA]</scope>
    <source>
        <strain evidence="2">DSM 18323 / JCM 14033 / SH-6</strain>
    </source>
</reference>
<dbReference type="HOGENOM" id="CLU_2433809_0_0_2"/>
<protein>
    <submittedName>
        <fullName evidence="1">Uncharacterized protein</fullName>
    </submittedName>
</protein>
<dbReference type="KEGG" id="hxa:Halxa_2375"/>
<proteinExistence type="predicted"/>
<dbReference type="EMBL" id="CP002839">
    <property type="protein sequence ID" value="AEH36997.1"/>
    <property type="molecule type" value="Genomic_DNA"/>
</dbReference>
<name>F8DAQ5_HALXS</name>
<dbReference type="eggNOG" id="ENOG502N5VB">
    <property type="taxonomic scope" value="Archaea"/>
</dbReference>
<keyword evidence="2" id="KW-1185">Reference proteome</keyword>
<gene>
    <name evidence="1" type="ordered locus">Halxa_2375</name>
</gene>
<evidence type="ECO:0000313" key="2">
    <source>
        <dbReference type="Proteomes" id="UP000006794"/>
    </source>
</evidence>
<dbReference type="AlphaFoldDB" id="F8DAQ5"/>
<accession>F8DAQ5</accession>
<evidence type="ECO:0000313" key="1">
    <source>
        <dbReference type="EMBL" id="AEH36997.1"/>
    </source>
</evidence>